<dbReference type="AlphaFoldDB" id="A0A841CT40"/>
<keyword evidence="5" id="KW-1185">Reference proteome</keyword>
<evidence type="ECO:0000256" key="1">
    <source>
        <dbReference type="ARBA" id="ARBA00023125"/>
    </source>
</evidence>
<organism evidence="4 5">
    <name type="scientific">Saccharothrix tamanrassetensis</name>
    <dbReference type="NCBI Taxonomy" id="1051531"/>
    <lineage>
        <taxon>Bacteria</taxon>
        <taxon>Bacillati</taxon>
        <taxon>Actinomycetota</taxon>
        <taxon>Actinomycetes</taxon>
        <taxon>Pseudonocardiales</taxon>
        <taxon>Pseudonocardiaceae</taxon>
        <taxon>Saccharothrix</taxon>
    </lineage>
</organism>
<comment type="caution">
    <text evidence="4">The sequence shown here is derived from an EMBL/GenBank/DDBJ whole genome shotgun (WGS) entry which is preliminary data.</text>
</comment>
<evidence type="ECO:0000256" key="2">
    <source>
        <dbReference type="PROSITE-ProRule" id="PRU00335"/>
    </source>
</evidence>
<dbReference type="SUPFAM" id="SSF48498">
    <property type="entry name" value="Tetracyclin repressor-like, C-terminal domain"/>
    <property type="match status" value="1"/>
</dbReference>
<dbReference type="Pfam" id="PF00440">
    <property type="entry name" value="TetR_N"/>
    <property type="match status" value="1"/>
</dbReference>
<evidence type="ECO:0000313" key="4">
    <source>
        <dbReference type="EMBL" id="MBB5960033.1"/>
    </source>
</evidence>
<gene>
    <name evidence="4" type="ORF">FHS29_006655</name>
</gene>
<dbReference type="GO" id="GO:0000976">
    <property type="term" value="F:transcription cis-regulatory region binding"/>
    <property type="evidence" value="ECO:0007669"/>
    <property type="project" value="TreeGrafter"/>
</dbReference>
<evidence type="ECO:0000313" key="5">
    <source>
        <dbReference type="Proteomes" id="UP000547510"/>
    </source>
</evidence>
<name>A0A841CT40_9PSEU</name>
<dbReference type="InterPro" id="IPR050109">
    <property type="entry name" value="HTH-type_TetR-like_transc_reg"/>
</dbReference>
<dbReference type="Pfam" id="PF17920">
    <property type="entry name" value="TetR_C_16"/>
    <property type="match status" value="1"/>
</dbReference>
<reference evidence="4 5" key="1">
    <citation type="submission" date="2020-08" db="EMBL/GenBank/DDBJ databases">
        <title>Genomic Encyclopedia of Type Strains, Phase III (KMG-III): the genomes of soil and plant-associated and newly described type strains.</title>
        <authorList>
            <person name="Whitman W."/>
        </authorList>
    </citation>
    <scope>NUCLEOTIDE SEQUENCE [LARGE SCALE GENOMIC DNA]</scope>
    <source>
        <strain evidence="4 5">CECT 8640</strain>
    </source>
</reference>
<dbReference type="GO" id="GO:0003700">
    <property type="term" value="F:DNA-binding transcription factor activity"/>
    <property type="evidence" value="ECO:0007669"/>
    <property type="project" value="TreeGrafter"/>
</dbReference>
<accession>A0A841CT40</accession>
<dbReference type="InterPro" id="IPR041678">
    <property type="entry name" value="TetR_C_16"/>
</dbReference>
<feature type="DNA-binding region" description="H-T-H motif" evidence="2">
    <location>
        <begin position="30"/>
        <end position="49"/>
    </location>
</feature>
<dbReference type="Proteomes" id="UP000547510">
    <property type="component" value="Unassembled WGS sequence"/>
</dbReference>
<sequence>MARRSAEDTKAAILLAARERFASDGYERATIRAVATEAGIDPAMVMRYFGSKEKLFAAAAAIDLRIPEVVDEADPGPGLVRHFVERWEQDDTLRALLRAAVSHEAAAERMRALFAEQLGPVAARLAPEGAGPVRAGLVATQMVGLALSRYVLALPPVVGLSHDAIAAWLGPTISRYLTAPDPD</sequence>
<dbReference type="SUPFAM" id="SSF46689">
    <property type="entry name" value="Homeodomain-like"/>
    <property type="match status" value="1"/>
</dbReference>
<protein>
    <submittedName>
        <fullName evidence="4">AcrR family transcriptional regulator</fullName>
    </submittedName>
</protein>
<dbReference type="RefSeq" id="WP_184697692.1">
    <property type="nucleotide sequence ID" value="NZ_JACHJN010000013.1"/>
</dbReference>
<feature type="domain" description="HTH tetR-type" evidence="3">
    <location>
        <begin position="7"/>
        <end position="67"/>
    </location>
</feature>
<dbReference type="PANTHER" id="PTHR30055:SF235">
    <property type="entry name" value="TRANSCRIPTIONAL REGULATORY PROTEIN"/>
    <property type="match status" value="1"/>
</dbReference>
<dbReference type="Gene3D" id="1.10.357.10">
    <property type="entry name" value="Tetracycline Repressor, domain 2"/>
    <property type="match status" value="1"/>
</dbReference>
<dbReference type="PANTHER" id="PTHR30055">
    <property type="entry name" value="HTH-TYPE TRANSCRIPTIONAL REGULATOR RUTR"/>
    <property type="match status" value="1"/>
</dbReference>
<evidence type="ECO:0000259" key="3">
    <source>
        <dbReference type="PROSITE" id="PS50977"/>
    </source>
</evidence>
<dbReference type="EMBL" id="JACHJN010000013">
    <property type="protein sequence ID" value="MBB5960033.1"/>
    <property type="molecule type" value="Genomic_DNA"/>
</dbReference>
<keyword evidence="1 2" id="KW-0238">DNA-binding</keyword>
<dbReference type="InterPro" id="IPR036271">
    <property type="entry name" value="Tet_transcr_reg_TetR-rel_C_sf"/>
</dbReference>
<dbReference type="InterPro" id="IPR001647">
    <property type="entry name" value="HTH_TetR"/>
</dbReference>
<dbReference type="PRINTS" id="PR00455">
    <property type="entry name" value="HTHTETR"/>
</dbReference>
<dbReference type="InterPro" id="IPR009057">
    <property type="entry name" value="Homeodomain-like_sf"/>
</dbReference>
<dbReference type="Gene3D" id="1.10.10.60">
    <property type="entry name" value="Homeodomain-like"/>
    <property type="match status" value="1"/>
</dbReference>
<proteinExistence type="predicted"/>
<dbReference type="PROSITE" id="PS50977">
    <property type="entry name" value="HTH_TETR_2"/>
    <property type="match status" value="1"/>
</dbReference>